<name>A0AB38H5M8_ECOLX</name>
<evidence type="ECO:0000313" key="1">
    <source>
        <dbReference type="EMBL" id="STL02373.1"/>
    </source>
</evidence>
<evidence type="ECO:0000313" key="2">
    <source>
        <dbReference type="Proteomes" id="UP000255153"/>
    </source>
</evidence>
<dbReference type="Proteomes" id="UP000255153">
    <property type="component" value="Unassembled WGS sequence"/>
</dbReference>
<protein>
    <submittedName>
        <fullName evidence="1">Tail component of prophage CP-933R</fullName>
    </submittedName>
</protein>
<gene>
    <name evidence="1" type="ORF">NCTC8603_05444</name>
</gene>
<organism evidence="1 2">
    <name type="scientific">Escherichia coli</name>
    <dbReference type="NCBI Taxonomy" id="562"/>
    <lineage>
        <taxon>Bacteria</taxon>
        <taxon>Pseudomonadati</taxon>
        <taxon>Pseudomonadota</taxon>
        <taxon>Gammaproteobacteria</taxon>
        <taxon>Enterobacterales</taxon>
        <taxon>Enterobacteriaceae</taxon>
        <taxon>Escherichia</taxon>
    </lineage>
</organism>
<proteinExistence type="predicted"/>
<dbReference type="AlphaFoldDB" id="A0AB38H5M8"/>
<reference evidence="1 2" key="1">
    <citation type="submission" date="2018-06" db="EMBL/GenBank/DDBJ databases">
        <authorList>
            <consortium name="Pathogen Informatics"/>
            <person name="Doyle S."/>
        </authorList>
    </citation>
    <scope>NUCLEOTIDE SEQUENCE [LARGE SCALE GENOMIC DNA]</scope>
    <source>
        <strain evidence="1 2">NCTC8603</strain>
    </source>
</reference>
<sequence length="34" mass="3894">MSQPVGDLIIDLSLDAVRFDEQMSRKASFFRTGY</sequence>
<accession>A0AB38H5M8</accession>
<dbReference type="EMBL" id="UGEE01000003">
    <property type="protein sequence ID" value="STL02373.1"/>
    <property type="molecule type" value="Genomic_DNA"/>
</dbReference>
<comment type="caution">
    <text evidence="1">The sequence shown here is derived from an EMBL/GenBank/DDBJ whole genome shotgun (WGS) entry which is preliminary data.</text>
</comment>